<dbReference type="PANTHER" id="PTHR11999:SF157">
    <property type="entry name" value="TRYPTOPHAN DECARBOXYLASE 1"/>
    <property type="match status" value="1"/>
</dbReference>
<evidence type="ECO:0000256" key="3">
    <source>
        <dbReference type="ARBA" id="ARBA00022898"/>
    </source>
</evidence>
<feature type="compositionally biased region" description="Basic residues" evidence="6">
    <location>
        <begin position="150"/>
        <end position="192"/>
    </location>
</feature>
<dbReference type="AlphaFoldDB" id="A0A8K0NAD0"/>
<comment type="similarity">
    <text evidence="5">Belongs to the group II decarboxylase family.</text>
</comment>
<dbReference type="InterPro" id="IPR015424">
    <property type="entry name" value="PyrdxlP-dep_Trfase"/>
</dbReference>
<evidence type="ECO:0000256" key="1">
    <source>
        <dbReference type="ARBA" id="ARBA00001933"/>
    </source>
</evidence>
<evidence type="ECO:0000256" key="4">
    <source>
        <dbReference type="ARBA" id="ARBA00023239"/>
    </source>
</evidence>
<keyword evidence="3 5" id="KW-0663">Pyridoxal phosphate</keyword>
<evidence type="ECO:0000313" key="7">
    <source>
        <dbReference type="EMBL" id="KAG1365402.1"/>
    </source>
</evidence>
<dbReference type="GO" id="GO:0019752">
    <property type="term" value="P:carboxylic acid metabolic process"/>
    <property type="evidence" value="ECO:0007669"/>
    <property type="project" value="InterPro"/>
</dbReference>
<dbReference type="InterPro" id="IPR010977">
    <property type="entry name" value="Aromatic_deC"/>
</dbReference>
<evidence type="ECO:0000313" key="8">
    <source>
        <dbReference type="Proteomes" id="UP000797356"/>
    </source>
</evidence>
<dbReference type="PRINTS" id="PR00800">
    <property type="entry name" value="YHDCRBOXLASE"/>
</dbReference>
<protein>
    <submittedName>
        <fullName evidence="7">Putative tryptophan decarboxylase 1-like</fullName>
    </submittedName>
</protein>
<dbReference type="PANTHER" id="PTHR11999">
    <property type="entry name" value="GROUP II PYRIDOXAL-5-PHOSPHATE DECARBOXYLASE"/>
    <property type="match status" value="1"/>
</dbReference>
<reference evidence="7" key="1">
    <citation type="journal article" date="2017" name="Gigascience">
        <title>The genome draft of coconut (Cocos nucifera).</title>
        <authorList>
            <person name="Xiao Y."/>
            <person name="Xu P."/>
            <person name="Fan H."/>
            <person name="Baudouin L."/>
            <person name="Xia W."/>
            <person name="Bocs S."/>
            <person name="Xu J."/>
            <person name="Li Q."/>
            <person name="Guo A."/>
            <person name="Zhou L."/>
            <person name="Li J."/>
            <person name="Wu Y."/>
            <person name="Ma Z."/>
            <person name="Armero A."/>
            <person name="Issali A.E."/>
            <person name="Liu N."/>
            <person name="Peng M."/>
            <person name="Yang Y."/>
        </authorList>
    </citation>
    <scope>NUCLEOTIDE SEQUENCE</scope>
    <source>
        <tissue evidence="7">Spear leaf of Hainan Tall coconut</tissue>
    </source>
</reference>
<dbReference type="EMBL" id="CM017883">
    <property type="protein sequence ID" value="KAG1365402.1"/>
    <property type="molecule type" value="Genomic_DNA"/>
</dbReference>
<dbReference type="Gene3D" id="3.40.640.10">
    <property type="entry name" value="Type I PLP-dependent aspartate aminotransferase-like (Major domain)"/>
    <property type="match status" value="1"/>
</dbReference>
<dbReference type="Pfam" id="PF00282">
    <property type="entry name" value="Pyridoxal_deC"/>
    <property type="match status" value="1"/>
</dbReference>
<sequence length="223" mass="25458">MGSLDANLPLPSIHGFKPLDLDDLREQVHQTVDFIMDYYKNVESFPVLPSVQPGYLRGLLPATPSDEPTTFDAILRDLRRAILPGLTHWTSPNFFAYFPATLSSAALAGDLLASAFNPVAFNWLSSPAATELESLVLDWLAHLLRLRGRPRRRSTPHHHQRGHALHPGRRPRSRPLPLRRRRGRHLPPRRLRLRPDPLHVLQSMQDRRVRSGPRQVRPDPVRV</sequence>
<comment type="caution">
    <text evidence="7">The sequence shown here is derived from an EMBL/GenBank/DDBJ whole genome shotgun (WGS) entry which is preliminary data.</text>
</comment>
<keyword evidence="4 5" id="KW-0456">Lyase</keyword>
<dbReference type="OrthoDB" id="782386at2759"/>
<dbReference type="Proteomes" id="UP000797356">
    <property type="component" value="Chromosome 12"/>
</dbReference>
<dbReference type="SUPFAM" id="SSF53383">
    <property type="entry name" value="PLP-dependent transferases"/>
    <property type="match status" value="1"/>
</dbReference>
<gene>
    <name evidence="7" type="ORF">COCNU_12G004020</name>
</gene>
<feature type="region of interest" description="Disordered" evidence="6">
    <location>
        <begin position="150"/>
        <end position="223"/>
    </location>
</feature>
<reference evidence="7" key="2">
    <citation type="submission" date="2019-07" db="EMBL/GenBank/DDBJ databases">
        <authorList>
            <person name="Yang Y."/>
            <person name="Bocs S."/>
            <person name="Baudouin L."/>
        </authorList>
    </citation>
    <scope>NUCLEOTIDE SEQUENCE</scope>
    <source>
        <tissue evidence="7">Spear leaf of Hainan Tall coconut</tissue>
    </source>
</reference>
<dbReference type="GO" id="GO:0005737">
    <property type="term" value="C:cytoplasm"/>
    <property type="evidence" value="ECO:0007669"/>
    <property type="project" value="TreeGrafter"/>
</dbReference>
<dbReference type="GO" id="GO:0006520">
    <property type="term" value="P:amino acid metabolic process"/>
    <property type="evidence" value="ECO:0007669"/>
    <property type="project" value="InterPro"/>
</dbReference>
<dbReference type="InterPro" id="IPR015421">
    <property type="entry name" value="PyrdxlP-dep_Trfase_major"/>
</dbReference>
<accession>A0A8K0NAD0</accession>
<dbReference type="GO" id="GO:0030170">
    <property type="term" value="F:pyridoxal phosphate binding"/>
    <property type="evidence" value="ECO:0007669"/>
    <property type="project" value="InterPro"/>
</dbReference>
<name>A0A8K0NAD0_COCNU</name>
<evidence type="ECO:0000256" key="6">
    <source>
        <dbReference type="SAM" id="MobiDB-lite"/>
    </source>
</evidence>
<dbReference type="InterPro" id="IPR002129">
    <property type="entry name" value="PyrdxlP-dep_de-COase"/>
</dbReference>
<organism evidence="7 8">
    <name type="scientific">Cocos nucifera</name>
    <name type="common">Coconut palm</name>
    <dbReference type="NCBI Taxonomy" id="13894"/>
    <lineage>
        <taxon>Eukaryota</taxon>
        <taxon>Viridiplantae</taxon>
        <taxon>Streptophyta</taxon>
        <taxon>Embryophyta</taxon>
        <taxon>Tracheophyta</taxon>
        <taxon>Spermatophyta</taxon>
        <taxon>Magnoliopsida</taxon>
        <taxon>Liliopsida</taxon>
        <taxon>Arecaceae</taxon>
        <taxon>Arecoideae</taxon>
        <taxon>Cocoseae</taxon>
        <taxon>Attaleinae</taxon>
        <taxon>Cocos</taxon>
    </lineage>
</organism>
<evidence type="ECO:0000256" key="2">
    <source>
        <dbReference type="ARBA" id="ARBA00022793"/>
    </source>
</evidence>
<comment type="cofactor">
    <cofactor evidence="1 5">
        <name>pyridoxal 5'-phosphate</name>
        <dbReference type="ChEBI" id="CHEBI:597326"/>
    </cofactor>
</comment>
<keyword evidence="2" id="KW-0210">Decarboxylase</keyword>
<proteinExistence type="inferred from homology"/>
<dbReference type="Gene3D" id="1.20.1340.10">
    <property type="entry name" value="dopa decarboxylase, N-terminal domain"/>
    <property type="match status" value="1"/>
</dbReference>
<evidence type="ECO:0000256" key="5">
    <source>
        <dbReference type="RuleBase" id="RU000382"/>
    </source>
</evidence>
<dbReference type="GO" id="GO:0016831">
    <property type="term" value="F:carboxy-lyase activity"/>
    <property type="evidence" value="ECO:0007669"/>
    <property type="project" value="UniProtKB-KW"/>
</dbReference>
<keyword evidence="8" id="KW-1185">Reference proteome</keyword>